<comment type="cofactor">
    <cofactor evidence="8">
        <name>heme b</name>
        <dbReference type="ChEBI" id="CHEBI:60344"/>
    </cofactor>
    <text evidence="8">Binds 1 heme b (iron(II)-protoporphyrin IX) group per subunit.</text>
</comment>
<dbReference type="GO" id="GO:0016679">
    <property type="term" value="F:oxidoreductase activity, acting on diphenols and related substances as donors"/>
    <property type="evidence" value="ECO:0007669"/>
    <property type="project" value="TreeGrafter"/>
</dbReference>
<keyword evidence="7 8" id="KW-0472">Membrane</keyword>
<dbReference type="RefSeq" id="WP_201348382.1">
    <property type="nucleotide sequence ID" value="NZ_AP014546.1"/>
</dbReference>
<protein>
    <recommendedName>
        <fullName evidence="8">Protein-methionine-sulfoxide reductase heme-binding subunit MsrQ</fullName>
    </recommendedName>
    <alternativeName>
        <fullName evidence="8">Flavocytochrome MsrQ</fullName>
    </alternativeName>
</protein>
<dbReference type="GO" id="GO:0046872">
    <property type="term" value="F:metal ion binding"/>
    <property type="evidence" value="ECO:0007669"/>
    <property type="project" value="UniProtKB-KW"/>
</dbReference>
<dbReference type="InterPro" id="IPR013130">
    <property type="entry name" value="Fe3_Rdtase_TM_dom"/>
</dbReference>
<feature type="transmembrane region" description="Helical" evidence="8">
    <location>
        <begin position="154"/>
        <end position="171"/>
    </location>
</feature>
<evidence type="ECO:0000256" key="6">
    <source>
        <dbReference type="ARBA" id="ARBA00023004"/>
    </source>
</evidence>
<comment type="subunit">
    <text evidence="8">Heterodimer of a catalytic subunit (MsrP) and a heme-binding subunit (MsrQ).</text>
</comment>
<dbReference type="Proteomes" id="UP000595332">
    <property type="component" value="Chromosome"/>
</dbReference>
<dbReference type="HAMAP" id="MF_01207">
    <property type="entry name" value="MsrQ"/>
    <property type="match status" value="1"/>
</dbReference>
<evidence type="ECO:0000256" key="8">
    <source>
        <dbReference type="HAMAP-Rule" id="MF_01207"/>
    </source>
</evidence>
<proteinExistence type="inferred from homology"/>
<dbReference type="PANTHER" id="PTHR36964">
    <property type="entry name" value="PROTEIN-METHIONINE-SULFOXIDE REDUCTASE HEME-BINDING SUBUNIT MSRQ"/>
    <property type="match status" value="1"/>
</dbReference>
<feature type="transmembrane region" description="Helical" evidence="8">
    <location>
        <begin position="84"/>
        <end position="106"/>
    </location>
</feature>
<evidence type="ECO:0000256" key="1">
    <source>
        <dbReference type="ARBA" id="ARBA00004141"/>
    </source>
</evidence>
<keyword evidence="4 8" id="KW-0812">Transmembrane</keyword>
<organism evidence="10 11">
    <name type="scientific">Neptunomonas japonica JAMM 1380</name>
    <dbReference type="NCBI Taxonomy" id="1441457"/>
    <lineage>
        <taxon>Bacteria</taxon>
        <taxon>Pseudomonadati</taxon>
        <taxon>Pseudomonadota</taxon>
        <taxon>Gammaproteobacteria</taxon>
        <taxon>Oceanospirillales</taxon>
        <taxon>Oceanospirillaceae</taxon>
        <taxon>Neptunomonas</taxon>
    </lineage>
</organism>
<feature type="transmembrane region" description="Helical" evidence="8">
    <location>
        <begin position="45"/>
        <end position="63"/>
    </location>
</feature>
<dbReference type="AlphaFoldDB" id="A0A7R6PEW1"/>
<keyword evidence="3 8" id="KW-0349">Heme</keyword>
<evidence type="ECO:0000256" key="5">
    <source>
        <dbReference type="ARBA" id="ARBA00022989"/>
    </source>
</evidence>
<accession>A0A7R6PEW1</accession>
<dbReference type="Pfam" id="PF01794">
    <property type="entry name" value="Ferric_reduct"/>
    <property type="match status" value="1"/>
</dbReference>
<dbReference type="GO" id="GO:0030091">
    <property type="term" value="P:protein repair"/>
    <property type="evidence" value="ECO:0007669"/>
    <property type="project" value="UniProtKB-UniRule"/>
</dbReference>
<evidence type="ECO:0000313" key="10">
    <source>
        <dbReference type="EMBL" id="BBB31269.1"/>
    </source>
</evidence>
<feature type="transmembrane region" description="Helical" evidence="8">
    <location>
        <begin position="12"/>
        <end position="33"/>
    </location>
</feature>
<keyword evidence="8" id="KW-0479">Metal-binding</keyword>
<reference evidence="10 11" key="1">
    <citation type="journal article" date="2008" name="Int. J. Syst. Evol. Microbiol.">
        <title>Neptunomonas japonica sp. nov., an Osedax japonicus symbiont-like bacterium isolated from sediment adjacent to sperm whale carcasses off Kagoshima, Japan.</title>
        <authorList>
            <person name="Miyazaki M."/>
            <person name="Nogi Y."/>
            <person name="Fujiwara Y."/>
            <person name="Kawato M."/>
            <person name="Kubokawa K."/>
            <person name="Horikoshi K."/>
        </authorList>
    </citation>
    <scope>NUCLEOTIDE SEQUENCE [LARGE SCALE GENOMIC DNA]</scope>
    <source>
        <strain evidence="10 11">JAMM 1380</strain>
    </source>
</reference>
<evidence type="ECO:0000256" key="2">
    <source>
        <dbReference type="ARBA" id="ARBA00022448"/>
    </source>
</evidence>
<dbReference type="PANTHER" id="PTHR36964:SF1">
    <property type="entry name" value="PROTEIN-METHIONINE-SULFOXIDE REDUCTASE HEME-BINDING SUBUNIT MSRQ"/>
    <property type="match status" value="1"/>
</dbReference>
<feature type="transmembrane region" description="Helical" evidence="8">
    <location>
        <begin position="118"/>
        <end position="134"/>
    </location>
</feature>
<keyword evidence="8" id="KW-0285">Flavoprotein</keyword>
<evidence type="ECO:0000256" key="3">
    <source>
        <dbReference type="ARBA" id="ARBA00022617"/>
    </source>
</evidence>
<dbReference type="KEGG" id="njp:NEJAP_3331"/>
<evidence type="ECO:0000256" key="4">
    <source>
        <dbReference type="ARBA" id="ARBA00022692"/>
    </source>
</evidence>
<name>A0A7R6PEW1_9GAMM</name>
<dbReference type="GO" id="GO:0020037">
    <property type="term" value="F:heme binding"/>
    <property type="evidence" value="ECO:0007669"/>
    <property type="project" value="UniProtKB-UniRule"/>
</dbReference>
<dbReference type="GO" id="GO:0009055">
    <property type="term" value="F:electron transfer activity"/>
    <property type="evidence" value="ECO:0007669"/>
    <property type="project" value="UniProtKB-UniRule"/>
</dbReference>
<comment type="similarity">
    <text evidence="8">Belongs to the MsrQ family.</text>
</comment>
<dbReference type="EMBL" id="AP014546">
    <property type="protein sequence ID" value="BBB31269.1"/>
    <property type="molecule type" value="Genomic_DNA"/>
</dbReference>
<evidence type="ECO:0000256" key="7">
    <source>
        <dbReference type="ARBA" id="ARBA00023136"/>
    </source>
</evidence>
<gene>
    <name evidence="10" type="primary">yedZ</name>
    <name evidence="8" type="synonym">msrQ</name>
    <name evidence="10" type="ORF">NEJAP_3331</name>
</gene>
<dbReference type="InterPro" id="IPR022837">
    <property type="entry name" value="MsrQ-like"/>
</dbReference>
<keyword evidence="6 8" id="KW-0408">Iron</keyword>
<dbReference type="GO" id="GO:0005886">
    <property type="term" value="C:plasma membrane"/>
    <property type="evidence" value="ECO:0007669"/>
    <property type="project" value="UniProtKB-SubCell"/>
</dbReference>
<keyword evidence="8" id="KW-0249">Electron transport</keyword>
<keyword evidence="8" id="KW-0288">FMN</keyword>
<keyword evidence="5 8" id="KW-1133">Transmembrane helix</keyword>
<keyword evidence="8" id="KW-1003">Cell membrane</keyword>
<evidence type="ECO:0000313" key="11">
    <source>
        <dbReference type="Proteomes" id="UP000595332"/>
    </source>
</evidence>
<evidence type="ECO:0000259" key="9">
    <source>
        <dbReference type="Pfam" id="PF01794"/>
    </source>
</evidence>
<feature type="domain" description="Ferric oxidoreductase" evidence="9">
    <location>
        <begin position="49"/>
        <end position="162"/>
    </location>
</feature>
<keyword evidence="2 8" id="KW-0813">Transport</keyword>
<sequence>MVLGIKPAKSRLVWCFVFFGLMLPLLMLSYDIYTQQLGADPAKEIVKYLGTWAIISLWLSLWVTPLRRRLSLAWLVRFRRMFGLYAFFYSVLHLLAFATFIVGWRFEILLEEFSERPYIIVGAAAVLLLIPLAVTSTKKMQRRLKKRWLQLHKLVYLISILVMVHVIWMVRASYEDAIIYGGFLAVALFERIYFSYKKSKPLKKV</sequence>
<feature type="transmembrane region" description="Helical" evidence="8">
    <location>
        <begin position="177"/>
        <end position="194"/>
    </location>
</feature>
<comment type="subcellular location">
    <subcellularLocation>
        <location evidence="8">Cell membrane</location>
        <topology evidence="8">Multi-pass membrane protein</topology>
    </subcellularLocation>
    <subcellularLocation>
        <location evidence="1">Membrane</location>
        <topology evidence="1">Multi-pass membrane protein</topology>
    </subcellularLocation>
</comment>
<comment type="function">
    <text evidence="8">Part of the MsrPQ system that repairs oxidized periplasmic proteins containing methionine sulfoxide residues (Met-O), using respiratory chain electrons. Thus protects these proteins from oxidative-stress damage caused by reactive species of oxygen and chlorine generated by the host defense mechanisms. MsrPQ is essential for the maintenance of envelope integrity under bleach stress, rescuing a wide series of structurally unrelated periplasmic proteins from methionine oxidation. MsrQ provides electrons for reduction to the reductase catalytic subunit MsrP, using the quinone pool of the respiratory chain.</text>
</comment>
<comment type="cofactor">
    <cofactor evidence="8">
        <name>FMN</name>
        <dbReference type="ChEBI" id="CHEBI:58210"/>
    </cofactor>
    <text evidence="8">Binds 1 FMN per subunit.</text>
</comment>
<dbReference type="GO" id="GO:0010181">
    <property type="term" value="F:FMN binding"/>
    <property type="evidence" value="ECO:0007669"/>
    <property type="project" value="UniProtKB-UniRule"/>
</dbReference>
<keyword evidence="11" id="KW-1185">Reference proteome</keyword>